<comment type="catalytic activity">
    <reaction evidence="3">
        <text>[thioredoxin]-dithiol + NADP(+) = [thioredoxin]-disulfide + NADPH + H(+)</text>
        <dbReference type="Rhea" id="RHEA:20345"/>
        <dbReference type="Rhea" id="RHEA-COMP:10698"/>
        <dbReference type="Rhea" id="RHEA-COMP:10700"/>
        <dbReference type="ChEBI" id="CHEBI:15378"/>
        <dbReference type="ChEBI" id="CHEBI:29950"/>
        <dbReference type="ChEBI" id="CHEBI:50058"/>
        <dbReference type="ChEBI" id="CHEBI:57783"/>
        <dbReference type="ChEBI" id="CHEBI:58349"/>
        <dbReference type="EC" id="1.8.1.9"/>
    </reaction>
</comment>
<dbReference type="PANTHER" id="PTHR48105">
    <property type="entry name" value="THIOREDOXIN REDUCTASE 1-RELATED-RELATED"/>
    <property type="match status" value="1"/>
</dbReference>
<feature type="region of interest" description="Disordered" evidence="4">
    <location>
        <begin position="22"/>
        <end position="45"/>
    </location>
</feature>
<feature type="compositionally biased region" description="Basic and acidic residues" evidence="4">
    <location>
        <begin position="31"/>
        <end position="43"/>
    </location>
</feature>
<gene>
    <name evidence="6" type="primary">trxB_1</name>
    <name evidence="6" type="ORF">JS278_00145</name>
</gene>
<evidence type="ECO:0000313" key="7">
    <source>
        <dbReference type="Proteomes" id="UP000251995"/>
    </source>
</evidence>
<sequence>MTIPTRPLVMPAPGLGRISLAPGAVSADPGRQPDAKPSPHPEPEDGIYDVIVIGAGPAGCAAATFTARAGLSTLVLARATDPDEVLLGSHEIDYLPAIEEPITASQAWERMRRQAERVGARFRDAEAVSTMLEGRVKEIREEKTHRCRAVILAMGCGYRVVESGGLVQTVDHAPRAELVAGQVRLDELGYVVCEPPSTTTSLAGVFACGDLADPDHQQAVVAAGSGYRAGLDAQRYLAG</sequence>
<name>A0A344UPZ4_9ACTN</name>
<evidence type="ECO:0000256" key="4">
    <source>
        <dbReference type="SAM" id="MobiDB-lite"/>
    </source>
</evidence>
<keyword evidence="1" id="KW-0285">Flavoprotein</keyword>
<dbReference type="EC" id="1.8.1.9" evidence="6"/>
<dbReference type="EMBL" id="CP025198">
    <property type="protein sequence ID" value="AXE37342.1"/>
    <property type="molecule type" value="Genomic_DNA"/>
</dbReference>
<evidence type="ECO:0000256" key="2">
    <source>
        <dbReference type="ARBA" id="ARBA00023002"/>
    </source>
</evidence>
<protein>
    <submittedName>
        <fullName evidence="6">Thioredoxin reductase</fullName>
        <ecNumber evidence="6">1.8.1.9</ecNumber>
    </submittedName>
</protein>
<organism evidence="6 7">
    <name type="scientific">Acidipropionibacterium virtanenii</name>
    <dbReference type="NCBI Taxonomy" id="2057246"/>
    <lineage>
        <taxon>Bacteria</taxon>
        <taxon>Bacillati</taxon>
        <taxon>Actinomycetota</taxon>
        <taxon>Actinomycetes</taxon>
        <taxon>Propionibacteriales</taxon>
        <taxon>Propionibacteriaceae</taxon>
        <taxon>Acidipropionibacterium</taxon>
    </lineage>
</organism>
<dbReference type="InterPro" id="IPR023753">
    <property type="entry name" value="FAD/NAD-binding_dom"/>
</dbReference>
<dbReference type="GO" id="GO:0004791">
    <property type="term" value="F:thioredoxin-disulfide reductase (NADPH) activity"/>
    <property type="evidence" value="ECO:0007669"/>
    <property type="project" value="UniProtKB-EC"/>
</dbReference>
<dbReference type="SUPFAM" id="SSF51905">
    <property type="entry name" value="FAD/NAD(P)-binding domain"/>
    <property type="match status" value="1"/>
</dbReference>
<keyword evidence="2 6" id="KW-0560">Oxidoreductase</keyword>
<dbReference type="PRINTS" id="PR00469">
    <property type="entry name" value="PNDRDTASEII"/>
</dbReference>
<dbReference type="InterPro" id="IPR036188">
    <property type="entry name" value="FAD/NAD-bd_sf"/>
</dbReference>
<dbReference type="Pfam" id="PF07992">
    <property type="entry name" value="Pyr_redox_2"/>
    <property type="match status" value="1"/>
</dbReference>
<reference evidence="6 7" key="1">
    <citation type="submission" date="2017-12" db="EMBL/GenBank/DDBJ databases">
        <title>The whole genome sequence of the Acidipropionibacterium virtanenii sp. nov. type strain JS278.</title>
        <authorList>
            <person name="Laine P."/>
            <person name="Deptula P."/>
            <person name="Varmanen P."/>
            <person name="Auvinen P."/>
        </authorList>
    </citation>
    <scope>NUCLEOTIDE SEQUENCE [LARGE SCALE GENOMIC DNA]</scope>
    <source>
        <strain evidence="6 7">JS278</strain>
    </source>
</reference>
<proteinExistence type="predicted"/>
<dbReference type="Proteomes" id="UP000251995">
    <property type="component" value="Chromosome"/>
</dbReference>
<dbReference type="PRINTS" id="PR00368">
    <property type="entry name" value="FADPNR"/>
</dbReference>
<evidence type="ECO:0000259" key="5">
    <source>
        <dbReference type="Pfam" id="PF07992"/>
    </source>
</evidence>
<dbReference type="Gene3D" id="3.50.50.60">
    <property type="entry name" value="FAD/NAD(P)-binding domain"/>
    <property type="match status" value="1"/>
</dbReference>
<evidence type="ECO:0000256" key="3">
    <source>
        <dbReference type="ARBA" id="ARBA00048132"/>
    </source>
</evidence>
<evidence type="ECO:0000313" key="6">
    <source>
        <dbReference type="EMBL" id="AXE37342.1"/>
    </source>
</evidence>
<evidence type="ECO:0000256" key="1">
    <source>
        <dbReference type="ARBA" id="ARBA00022630"/>
    </source>
</evidence>
<accession>A0A344UPZ4</accession>
<dbReference type="KEGG" id="acij:JS278_00145"/>
<keyword evidence="7" id="KW-1185">Reference proteome</keyword>
<feature type="domain" description="FAD/NAD(P)-binding" evidence="5">
    <location>
        <begin position="48"/>
        <end position="166"/>
    </location>
</feature>
<dbReference type="InterPro" id="IPR050097">
    <property type="entry name" value="Ferredoxin-NADP_redctase_2"/>
</dbReference>
<dbReference type="AlphaFoldDB" id="A0A344UPZ4"/>